<dbReference type="Pfam" id="PF09344">
    <property type="entry name" value="Cas_CT1975"/>
    <property type="match status" value="1"/>
</dbReference>
<protein>
    <submittedName>
        <fullName evidence="1">CRISPR-associated protein, Cse4 family</fullName>
    </submittedName>
</protein>
<reference evidence="1" key="1">
    <citation type="submission" date="2018-06" db="EMBL/GenBank/DDBJ databases">
        <authorList>
            <person name="Zhirakovskaya E."/>
        </authorList>
    </citation>
    <scope>NUCLEOTIDE SEQUENCE</scope>
</reference>
<name>A0A3B0VSE7_9ZZZZ</name>
<dbReference type="EMBL" id="UOEU01000577">
    <property type="protein sequence ID" value="VAW35186.1"/>
    <property type="molecule type" value="Genomic_DNA"/>
</dbReference>
<dbReference type="InterPro" id="IPR010148">
    <property type="entry name" value="CRISPR-assoc_prot_CT1975"/>
</dbReference>
<accession>A0A3B0VSE7</accession>
<evidence type="ECO:0000313" key="1">
    <source>
        <dbReference type="EMBL" id="VAW35186.1"/>
    </source>
</evidence>
<gene>
    <name evidence="1" type="ORF">MNBD_CHLOROFLEXI01-3202</name>
</gene>
<dbReference type="AlphaFoldDB" id="A0A3B0VSE7"/>
<dbReference type="NCBIfam" id="TIGR01869">
    <property type="entry name" value="casC_Cse4"/>
    <property type="match status" value="1"/>
</dbReference>
<sequence length="383" mass="42505">MFIELHTIQNFSPANLNRDDTNNPKDCEFGGYRRARISSQSLKRAIRFEPVFADTTQAKNGERSKWMTRPIKKQLIVAGKTEEEASKVASSFVEAYASKMDSKKPNKTAVLIYFSQEEIATVVNSLLENWDDALIIAQSGKKLDKLATPLIKATQDRTSAPDIALFGRMLAEKPTLNIDAACQVAHAISTHRINMEMDFYTAVEEIKDLEEDADEGAGAAMMGFTNFNSACFYRYVRIDWRQLVSNLGGDKALAQRTVEGFLRAAIDAIPTGKQNSFAAQNPTSMAMAVVRKDGKSWNLANAFEMPVYASGKSGLITPSIEALDSYWDDITTRRDDATLETIAVWTDSTAHEQALDALKGHHHLKLNEWATAVTHTLPTNEEA</sequence>
<proteinExistence type="predicted"/>
<organism evidence="1">
    <name type="scientific">hydrothermal vent metagenome</name>
    <dbReference type="NCBI Taxonomy" id="652676"/>
    <lineage>
        <taxon>unclassified sequences</taxon>
        <taxon>metagenomes</taxon>
        <taxon>ecological metagenomes</taxon>
    </lineage>
</organism>